<dbReference type="InterPro" id="IPR021381">
    <property type="entry name" value="DUF3011"/>
</dbReference>
<dbReference type="Pfam" id="PF11218">
    <property type="entry name" value="DUF3011"/>
    <property type="match status" value="1"/>
</dbReference>
<reference evidence="2 3" key="1">
    <citation type="submission" date="2021-08" db="EMBL/GenBank/DDBJ databases">
        <title>Lysobacter sp. strain CJ11 Genome sequencing and assembly.</title>
        <authorList>
            <person name="Kim I."/>
        </authorList>
    </citation>
    <scope>NUCLEOTIDE SEQUENCE [LARGE SCALE GENOMIC DNA]</scope>
    <source>
        <strain evidence="2 3">CJ11</strain>
    </source>
</reference>
<dbReference type="RefSeq" id="WP_220378894.1">
    <property type="nucleotide sequence ID" value="NZ_CP080544.1"/>
</dbReference>
<feature type="chain" id="PRO_5045108971" evidence="1">
    <location>
        <begin position="28"/>
        <end position="317"/>
    </location>
</feature>
<evidence type="ECO:0000313" key="2">
    <source>
        <dbReference type="EMBL" id="QYR52106.1"/>
    </source>
</evidence>
<sequence>MKRDFAATMNPVNCLLLAVALPTTAFAADIRNLFRKAEDGKVIRCESRAMETNVCKADVSGGVHLLRQLSKTQCVENRNWRGTRDGIQVSGGCRADFNLGPPKKVYGNQVLICESVGHRWKLCSADTRDGVRLARQLSDTSACIRNQTWGVRNEGVWVASGCRAEFRIGAAEEPVASGVPARITRCDSENGMRKRCRIDTGKGVRLVQKISSSPCTYGSTWGFDDDEIWVRRGCRAEFQIDIEPRDIVAKPQIPANAALVRCESEDNQPRRCPIPAVEHIQVKEQLSNKSCVEGKSWRTEQRAIVVKSGCRAVFAVW</sequence>
<feature type="signal peptide" evidence="1">
    <location>
        <begin position="1"/>
        <end position="27"/>
    </location>
</feature>
<organism evidence="2 3">
    <name type="scientific">Lysobacter soyae</name>
    <dbReference type="NCBI Taxonomy" id="2764185"/>
    <lineage>
        <taxon>Bacteria</taxon>
        <taxon>Pseudomonadati</taxon>
        <taxon>Pseudomonadota</taxon>
        <taxon>Gammaproteobacteria</taxon>
        <taxon>Lysobacterales</taxon>
        <taxon>Lysobacteraceae</taxon>
        <taxon>Lysobacter</taxon>
    </lineage>
</organism>
<keyword evidence="3" id="KW-1185">Reference proteome</keyword>
<gene>
    <name evidence="2" type="ORF">H8L67_05635</name>
</gene>
<dbReference type="EMBL" id="CP080544">
    <property type="protein sequence ID" value="QYR52106.1"/>
    <property type="molecule type" value="Genomic_DNA"/>
</dbReference>
<evidence type="ECO:0000256" key="1">
    <source>
        <dbReference type="SAM" id="SignalP"/>
    </source>
</evidence>
<dbReference type="Proteomes" id="UP000824755">
    <property type="component" value="Chromosome"/>
</dbReference>
<accession>A0ABX8WNB7</accession>
<keyword evidence="1" id="KW-0732">Signal</keyword>
<evidence type="ECO:0000313" key="3">
    <source>
        <dbReference type="Proteomes" id="UP000824755"/>
    </source>
</evidence>
<protein>
    <submittedName>
        <fullName evidence="2">DUF3011 domain-containing protein</fullName>
    </submittedName>
</protein>
<name>A0ABX8WNB7_9GAMM</name>
<proteinExistence type="predicted"/>